<dbReference type="Proteomes" id="UP000289465">
    <property type="component" value="Unassembled WGS sequence"/>
</dbReference>
<dbReference type="InterPro" id="IPR001610">
    <property type="entry name" value="PAC"/>
</dbReference>
<feature type="domain" description="PAC" evidence="3">
    <location>
        <begin position="359"/>
        <end position="410"/>
    </location>
</feature>
<organism evidence="5 6">
    <name type="scientific">Achromobacter veterisilvae</name>
    <dbReference type="NCBI Taxonomy" id="2069367"/>
    <lineage>
        <taxon>Bacteria</taxon>
        <taxon>Pseudomonadati</taxon>
        <taxon>Pseudomonadota</taxon>
        <taxon>Betaproteobacteria</taxon>
        <taxon>Burkholderiales</taxon>
        <taxon>Alcaligenaceae</taxon>
        <taxon>Achromobacter</taxon>
    </lineage>
</organism>
<dbReference type="Pfam" id="PF00990">
    <property type="entry name" value="GGDEF"/>
    <property type="match status" value="1"/>
</dbReference>
<feature type="domain" description="PAC" evidence="3">
    <location>
        <begin position="226"/>
        <end position="279"/>
    </location>
</feature>
<dbReference type="InterPro" id="IPR000160">
    <property type="entry name" value="GGDEF_dom"/>
</dbReference>
<dbReference type="Gene3D" id="3.30.70.270">
    <property type="match status" value="1"/>
</dbReference>
<dbReference type="InterPro" id="IPR052155">
    <property type="entry name" value="Biofilm_reg_signaling"/>
</dbReference>
<dbReference type="InterPro" id="IPR000700">
    <property type="entry name" value="PAS-assoc_C"/>
</dbReference>
<dbReference type="PROSITE" id="PS50887">
    <property type="entry name" value="GGDEF"/>
    <property type="match status" value="1"/>
</dbReference>
<feature type="compositionally biased region" description="Low complexity" evidence="1">
    <location>
        <begin position="24"/>
        <end position="36"/>
    </location>
</feature>
<dbReference type="Pfam" id="PF08447">
    <property type="entry name" value="PAS_3"/>
    <property type="match status" value="2"/>
</dbReference>
<dbReference type="InterPro" id="IPR000014">
    <property type="entry name" value="PAS"/>
</dbReference>
<dbReference type="InterPro" id="IPR043128">
    <property type="entry name" value="Rev_trsase/Diguanyl_cyclase"/>
</dbReference>
<dbReference type="PANTHER" id="PTHR44757:SF2">
    <property type="entry name" value="BIOFILM ARCHITECTURE MAINTENANCE PROTEIN MBAA"/>
    <property type="match status" value="1"/>
</dbReference>
<dbReference type="Gene3D" id="3.30.450.40">
    <property type="match status" value="1"/>
</dbReference>
<proteinExistence type="predicted"/>
<dbReference type="SUPFAM" id="SSF55785">
    <property type="entry name" value="PYP-like sensor domain (PAS domain)"/>
    <property type="match status" value="2"/>
</dbReference>
<dbReference type="InterPro" id="IPR013655">
    <property type="entry name" value="PAS_fold_3"/>
</dbReference>
<dbReference type="SMART" id="SM00091">
    <property type="entry name" value="PAS"/>
    <property type="match status" value="2"/>
</dbReference>
<accession>A0A446CY79</accession>
<evidence type="ECO:0000256" key="1">
    <source>
        <dbReference type="SAM" id="MobiDB-lite"/>
    </source>
</evidence>
<dbReference type="InterPro" id="IPR035965">
    <property type="entry name" value="PAS-like_dom_sf"/>
</dbReference>
<evidence type="ECO:0000313" key="5">
    <source>
        <dbReference type="EMBL" id="SSW72821.1"/>
    </source>
</evidence>
<dbReference type="CDD" id="cd01949">
    <property type="entry name" value="GGDEF"/>
    <property type="match status" value="1"/>
</dbReference>
<gene>
    <name evidence="5" type="primary">pleD_3</name>
    <name evidence="5" type="ORF">AVE30378_05354</name>
</gene>
<dbReference type="PANTHER" id="PTHR44757">
    <property type="entry name" value="DIGUANYLATE CYCLASE DGCP"/>
    <property type="match status" value="1"/>
</dbReference>
<dbReference type="PROSITE" id="PS50112">
    <property type="entry name" value="PAS"/>
    <property type="match status" value="1"/>
</dbReference>
<feature type="domain" description="PAS" evidence="2">
    <location>
        <begin position="184"/>
        <end position="222"/>
    </location>
</feature>
<reference evidence="5 6" key="1">
    <citation type="submission" date="2018-07" db="EMBL/GenBank/DDBJ databases">
        <authorList>
            <person name="Peeters C."/>
        </authorList>
    </citation>
    <scope>NUCLEOTIDE SEQUENCE [LARGE SCALE GENOMIC DNA]</scope>
    <source>
        <strain evidence="5 6">LMG 30378</strain>
    </source>
</reference>
<evidence type="ECO:0000313" key="6">
    <source>
        <dbReference type="Proteomes" id="UP000289465"/>
    </source>
</evidence>
<evidence type="ECO:0000259" key="2">
    <source>
        <dbReference type="PROSITE" id="PS50112"/>
    </source>
</evidence>
<feature type="domain" description="GGDEF" evidence="4">
    <location>
        <begin position="443"/>
        <end position="576"/>
    </location>
</feature>
<dbReference type="AlphaFoldDB" id="A0A446CY79"/>
<dbReference type="InterPro" id="IPR029787">
    <property type="entry name" value="Nucleotide_cyclase"/>
</dbReference>
<dbReference type="NCBIfam" id="TIGR00254">
    <property type="entry name" value="GGDEF"/>
    <property type="match status" value="1"/>
</dbReference>
<dbReference type="SMART" id="SM00086">
    <property type="entry name" value="PAC"/>
    <property type="match status" value="2"/>
</dbReference>
<evidence type="ECO:0000259" key="3">
    <source>
        <dbReference type="PROSITE" id="PS50113"/>
    </source>
</evidence>
<dbReference type="SUPFAM" id="SSF55781">
    <property type="entry name" value="GAF domain-like"/>
    <property type="match status" value="1"/>
</dbReference>
<dbReference type="SUPFAM" id="SSF55073">
    <property type="entry name" value="Nucleotide cyclase"/>
    <property type="match status" value="1"/>
</dbReference>
<dbReference type="PROSITE" id="PS50113">
    <property type="entry name" value="PAC"/>
    <property type="match status" value="2"/>
</dbReference>
<dbReference type="Gene3D" id="3.30.450.20">
    <property type="entry name" value="PAS domain"/>
    <property type="match status" value="2"/>
</dbReference>
<dbReference type="InterPro" id="IPR029016">
    <property type="entry name" value="GAF-like_dom_sf"/>
</dbReference>
<dbReference type="CDD" id="cd00130">
    <property type="entry name" value="PAS"/>
    <property type="match status" value="1"/>
</dbReference>
<sequence>MNPVPIRSEMPATGDFPPAPAPAPAEGAGEAQAEPDGPLDKLARLARRQFGVDMVLVACSDADGVWQARAGAPPAAGAAPGSLPFSAECPLRAGDGRQLGTFRLLHGQARGFSDDDRRALQDFAGLAAAAVEKRRALAAERADEDSWRDEARNLSMAIAGSGTGVWDRNIVTGEIRYSAGWKALLGYGESDISNRIEDAYRRLHPDDVDYVRAAMQAHFDGRTDSYEVEHRILCKDGSYKWICSRGKVVGRDEAGRALRMMGTTTDISAMRAMAERLQRTADLLVNLTDAVPGMVFQCGQRREGGSRFLYVSAGIWDMFELTPHDVRDSAAAIEQRVHPDDLASYNASLQSAAAAQTSWHLEFRVRLPRQGLRWRQGEASPRLEPDGSVVWHGFVTDITDRKRADFELHELAATDALTTLPNRRHFMSRIAAELARIKRHGSDCAAVLMCDLDHFKHINDTWGHAIGDGVLQHFANTLRAQLRAVDLAGRIGGEEFAVVLPDTDLERAHAFATRVQQRIADAPFSAGGRRIPLTVSIGISTMHTLDADAELALIRSDRALYNAKQLGRNRIESTPSVFSR</sequence>
<name>A0A446CY79_9BURK</name>
<protein>
    <submittedName>
        <fullName evidence="5">Response regulator PleD</fullName>
    </submittedName>
</protein>
<dbReference type="GO" id="GO:0003824">
    <property type="term" value="F:catalytic activity"/>
    <property type="evidence" value="ECO:0007669"/>
    <property type="project" value="UniProtKB-ARBA"/>
</dbReference>
<evidence type="ECO:0000259" key="4">
    <source>
        <dbReference type="PROSITE" id="PS50887"/>
    </source>
</evidence>
<dbReference type="EMBL" id="UFQC01000042">
    <property type="protein sequence ID" value="SSW72821.1"/>
    <property type="molecule type" value="Genomic_DNA"/>
</dbReference>
<dbReference type="FunFam" id="3.30.70.270:FF:000001">
    <property type="entry name" value="Diguanylate cyclase domain protein"/>
    <property type="match status" value="1"/>
</dbReference>
<dbReference type="SMART" id="SM00267">
    <property type="entry name" value="GGDEF"/>
    <property type="match status" value="1"/>
</dbReference>
<feature type="region of interest" description="Disordered" evidence="1">
    <location>
        <begin position="1"/>
        <end position="36"/>
    </location>
</feature>